<dbReference type="Gene3D" id="3.40.50.10860">
    <property type="entry name" value="Leucine Dehydrogenase, chain A, domain 1"/>
    <property type="match status" value="1"/>
</dbReference>
<dbReference type="InterPro" id="IPR006151">
    <property type="entry name" value="Shikm_DH/Glu-tRNA_Rdtase"/>
</dbReference>
<dbReference type="OrthoDB" id="197068at2759"/>
<dbReference type="GO" id="GO:0005737">
    <property type="term" value="C:cytoplasm"/>
    <property type="evidence" value="ECO:0007669"/>
    <property type="project" value="InterPro"/>
</dbReference>
<protein>
    <submittedName>
        <fullName evidence="3">Shikimate dehydrogenase</fullName>
    </submittedName>
</protein>
<dbReference type="InterPro" id="IPR046346">
    <property type="entry name" value="Aminoacid_DH-like_N_sf"/>
</dbReference>
<accession>A0A9P3H2Z5</accession>
<dbReference type="InterPro" id="IPR036291">
    <property type="entry name" value="NAD(P)-bd_dom_sf"/>
</dbReference>
<dbReference type="PANTHER" id="PTHR21089:SF1">
    <property type="entry name" value="BIFUNCTIONAL 3-DEHYDROQUINATE DEHYDRATASE_SHIKIMATE DEHYDROGENASE, CHLOROPLASTIC"/>
    <property type="match status" value="1"/>
</dbReference>
<dbReference type="EMBL" id="BQFW01000002">
    <property type="protein sequence ID" value="GJJ69165.1"/>
    <property type="molecule type" value="Genomic_DNA"/>
</dbReference>
<sequence>MAAPSPEKQFYLFGTPIQQSLSPLMHNTSFQSLHLPYHYSLHETAEVDASVVSKMRAPEFGGASVTIPHKLDIMGKLDEITPEAQAIGAVNTVIPVEVDATNGKKKLVGDNTDWLGISYQIKRHLSSTTKVDPTKMRGLVIGAGGTSRAAVYALHRLGCTDISIYNRTLVRAQSVAESFKSLFPVHVLGANDLISLSSSETRQEGFDLIVATVPGTIDSESMFEGSIFTVGSDADQPRRGVAVELAYTPRFTRFLKLAKQAGWATVEGGEVLVEQGGWQALKWTGQKWDLDSVLSQMDRVQANRQ</sequence>
<dbReference type="Pfam" id="PF01488">
    <property type="entry name" value="Shikimate_DH"/>
    <property type="match status" value="1"/>
</dbReference>
<feature type="domain" description="Shikimate dehydrogenase substrate binding N-terminal" evidence="2">
    <location>
        <begin position="12"/>
        <end position="93"/>
    </location>
</feature>
<dbReference type="PANTHER" id="PTHR21089">
    <property type="entry name" value="SHIKIMATE DEHYDROGENASE"/>
    <property type="match status" value="1"/>
</dbReference>
<name>A0A9P3H2Z5_9FUNG</name>
<dbReference type="CDD" id="cd01065">
    <property type="entry name" value="NAD_bind_Shikimate_DH"/>
    <property type="match status" value="1"/>
</dbReference>
<dbReference type="SUPFAM" id="SSF51735">
    <property type="entry name" value="NAD(P)-binding Rossmann-fold domains"/>
    <property type="match status" value="1"/>
</dbReference>
<dbReference type="NCBIfam" id="TIGR01809">
    <property type="entry name" value="Shik-DH-AROM"/>
    <property type="match status" value="1"/>
</dbReference>
<evidence type="ECO:0000313" key="3">
    <source>
        <dbReference type="EMBL" id="GJJ69165.1"/>
    </source>
</evidence>
<dbReference type="Proteomes" id="UP000827284">
    <property type="component" value="Unassembled WGS sequence"/>
</dbReference>
<dbReference type="GO" id="GO:0009423">
    <property type="term" value="P:chorismate biosynthetic process"/>
    <property type="evidence" value="ECO:0007669"/>
    <property type="project" value="TreeGrafter"/>
</dbReference>
<dbReference type="GO" id="GO:0004764">
    <property type="term" value="F:shikimate 3-dehydrogenase (NADP+) activity"/>
    <property type="evidence" value="ECO:0007669"/>
    <property type="project" value="InterPro"/>
</dbReference>
<evidence type="ECO:0000313" key="4">
    <source>
        <dbReference type="Proteomes" id="UP000827284"/>
    </source>
</evidence>
<evidence type="ECO:0000259" key="1">
    <source>
        <dbReference type="Pfam" id="PF01488"/>
    </source>
</evidence>
<dbReference type="Pfam" id="PF08501">
    <property type="entry name" value="Shikimate_dh_N"/>
    <property type="match status" value="1"/>
</dbReference>
<reference evidence="3" key="2">
    <citation type="journal article" date="2022" name="Microbiol. Resour. Announc.">
        <title>Whole-Genome Sequence of Entomortierella parvispora E1425, a Mucoromycotan Fungus Associated with Burkholderiaceae-Related Endosymbiotic Bacteria.</title>
        <authorList>
            <person name="Herlambang A."/>
            <person name="Guo Y."/>
            <person name="Takashima Y."/>
            <person name="Narisawa K."/>
            <person name="Ohta H."/>
            <person name="Nishizawa T."/>
        </authorList>
    </citation>
    <scope>NUCLEOTIDE SEQUENCE</scope>
    <source>
        <strain evidence="3">E1425</strain>
    </source>
</reference>
<reference evidence="3" key="1">
    <citation type="submission" date="2021-11" db="EMBL/GenBank/DDBJ databases">
        <authorList>
            <person name="Herlambang A."/>
            <person name="Guo Y."/>
            <person name="Takashima Y."/>
            <person name="Nishizawa T."/>
        </authorList>
    </citation>
    <scope>NUCLEOTIDE SEQUENCE</scope>
    <source>
        <strain evidence="3">E1425</strain>
    </source>
</reference>
<dbReference type="InterPro" id="IPR022893">
    <property type="entry name" value="Shikimate_DH_fam"/>
</dbReference>
<dbReference type="SUPFAM" id="SSF53223">
    <property type="entry name" value="Aminoacid dehydrogenase-like, N-terminal domain"/>
    <property type="match status" value="1"/>
</dbReference>
<comment type="caution">
    <text evidence="3">The sequence shown here is derived from an EMBL/GenBank/DDBJ whole genome shotgun (WGS) entry which is preliminary data.</text>
</comment>
<dbReference type="GO" id="GO:0019632">
    <property type="term" value="P:shikimate metabolic process"/>
    <property type="evidence" value="ECO:0007669"/>
    <property type="project" value="TreeGrafter"/>
</dbReference>
<feature type="domain" description="Quinate/shikimate 5-dehydrogenase/glutamyl-tRNA reductase" evidence="1">
    <location>
        <begin position="135"/>
        <end position="181"/>
    </location>
</feature>
<proteinExistence type="predicted"/>
<dbReference type="InterPro" id="IPR010110">
    <property type="entry name" value="Shikimate_DH_AroM-type"/>
</dbReference>
<gene>
    <name evidence="3" type="ORF">EMPS_01511</name>
</gene>
<keyword evidence="4" id="KW-1185">Reference proteome</keyword>
<evidence type="ECO:0000259" key="2">
    <source>
        <dbReference type="Pfam" id="PF08501"/>
    </source>
</evidence>
<dbReference type="AlphaFoldDB" id="A0A9P3H2Z5"/>
<dbReference type="InterPro" id="IPR013708">
    <property type="entry name" value="Shikimate_DH-bd_N"/>
</dbReference>
<dbReference type="Gene3D" id="3.40.50.720">
    <property type="entry name" value="NAD(P)-binding Rossmann-like Domain"/>
    <property type="match status" value="1"/>
</dbReference>
<organism evidence="3 4">
    <name type="scientific">Entomortierella parvispora</name>
    <dbReference type="NCBI Taxonomy" id="205924"/>
    <lineage>
        <taxon>Eukaryota</taxon>
        <taxon>Fungi</taxon>
        <taxon>Fungi incertae sedis</taxon>
        <taxon>Mucoromycota</taxon>
        <taxon>Mortierellomycotina</taxon>
        <taxon>Mortierellomycetes</taxon>
        <taxon>Mortierellales</taxon>
        <taxon>Mortierellaceae</taxon>
        <taxon>Entomortierella</taxon>
    </lineage>
</organism>